<dbReference type="Proteomes" id="UP000643610">
    <property type="component" value="Unassembled WGS sequence"/>
</dbReference>
<sequence>MDELPTKKEIEVNKEQSTVGAVVFLTLYVVISGLLMYWTWNTVDSNDQTTDLSYFLLFWLREIIFGVLFIVGGFLVAIRFFRKMFMKDINEL</sequence>
<keyword evidence="1" id="KW-0812">Transmembrane</keyword>
<organism evidence="2 3">
    <name type="scientific">Undibacterium amnicola</name>
    <dbReference type="NCBI Taxonomy" id="1834038"/>
    <lineage>
        <taxon>Bacteria</taxon>
        <taxon>Pseudomonadati</taxon>
        <taxon>Pseudomonadota</taxon>
        <taxon>Betaproteobacteria</taxon>
        <taxon>Burkholderiales</taxon>
        <taxon>Oxalobacteraceae</taxon>
        <taxon>Undibacterium</taxon>
    </lineage>
</organism>
<evidence type="ECO:0000313" key="2">
    <source>
        <dbReference type="EMBL" id="MBC3829923.1"/>
    </source>
</evidence>
<keyword evidence="3" id="KW-1185">Reference proteome</keyword>
<protein>
    <submittedName>
        <fullName evidence="2">Uncharacterized protein</fullName>
    </submittedName>
</protein>
<evidence type="ECO:0000313" key="3">
    <source>
        <dbReference type="Proteomes" id="UP000643610"/>
    </source>
</evidence>
<gene>
    <name evidence="2" type="ORF">H8K33_00210</name>
</gene>
<evidence type="ECO:0000256" key="1">
    <source>
        <dbReference type="SAM" id="Phobius"/>
    </source>
</evidence>
<proteinExistence type="predicted"/>
<name>A0ABR6XKY8_9BURK</name>
<feature type="transmembrane region" description="Helical" evidence="1">
    <location>
        <begin position="52"/>
        <end position="78"/>
    </location>
</feature>
<keyword evidence="1" id="KW-1133">Transmembrane helix</keyword>
<feature type="transmembrane region" description="Helical" evidence="1">
    <location>
        <begin position="21"/>
        <end position="40"/>
    </location>
</feature>
<accession>A0ABR6XKY8</accession>
<comment type="caution">
    <text evidence="2">The sequence shown here is derived from an EMBL/GenBank/DDBJ whole genome shotgun (WGS) entry which is preliminary data.</text>
</comment>
<reference evidence="2 3" key="1">
    <citation type="submission" date="2020-08" db="EMBL/GenBank/DDBJ databases">
        <title>Novel species isolated from subtropical streams in China.</title>
        <authorList>
            <person name="Lu H."/>
        </authorList>
    </citation>
    <scope>NUCLEOTIDE SEQUENCE [LARGE SCALE GENOMIC DNA]</scope>
    <source>
        <strain evidence="2 3">KCTC 52442</strain>
    </source>
</reference>
<keyword evidence="1" id="KW-0472">Membrane</keyword>
<dbReference type="EMBL" id="JACOFU010000001">
    <property type="protein sequence ID" value="MBC3829923.1"/>
    <property type="molecule type" value="Genomic_DNA"/>
</dbReference>